<protein>
    <submittedName>
        <fullName evidence="3">ATP-dependent DNA helicase PIF1-like</fullName>
    </submittedName>
</protein>
<dbReference type="CDD" id="cd18809">
    <property type="entry name" value="SF1_C_RecD"/>
    <property type="match status" value="1"/>
</dbReference>
<organism evidence="2 3">
    <name type="scientific">Momordica charantia</name>
    <name type="common">Bitter gourd</name>
    <name type="synonym">Balsam pear</name>
    <dbReference type="NCBI Taxonomy" id="3673"/>
    <lineage>
        <taxon>Eukaryota</taxon>
        <taxon>Viridiplantae</taxon>
        <taxon>Streptophyta</taxon>
        <taxon>Embryophyta</taxon>
        <taxon>Tracheophyta</taxon>
        <taxon>Spermatophyta</taxon>
        <taxon>Magnoliopsida</taxon>
        <taxon>eudicotyledons</taxon>
        <taxon>Gunneridae</taxon>
        <taxon>Pentapetalae</taxon>
        <taxon>rosids</taxon>
        <taxon>fabids</taxon>
        <taxon>Cucurbitales</taxon>
        <taxon>Cucurbitaceae</taxon>
        <taxon>Momordiceae</taxon>
        <taxon>Momordica</taxon>
    </lineage>
</organism>
<dbReference type="AlphaFoldDB" id="A0A6J1E1J0"/>
<dbReference type="FunFam" id="3.40.50.300:FF:002884">
    <property type="entry name" value="ATP-dependent DNA helicase"/>
    <property type="match status" value="1"/>
</dbReference>
<proteinExistence type="predicted"/>
<sequence>MRAQNDYQFAEYLLKIGNGTEPSIVEDYVRLPKDIAIIDEGHEDSVLKLLNIVYPDLPQNAMSAEYITNRAILSTTNEYVDEINNKMIRLFPGNIEEFMSFDEAIDDTHSYYQEEFLNSLLPNGIPPHKLMLKINCPIILLRNLDPSNGLCNGTRMVCRKFQKNVIDAEITSGQHAGKQVFLPRIPMSPANDEGYPFKFKRKQFPIRLCFAMTINKAQGQTIPNVGIYLPQHVFSHGQLYVALSRGISTATTKVLVKSDDRLTKNIVYKEVLTL</sequence>
<dbReference type="RefSeq" id="XP_022159149.1">
    <property type="nucleotide sequence ID" value="XM_022303457.1"/>
</dbReference>
<dbReference type="SUPFAM" id="SSF52540">
    <property type="entry name" value="P-loop containing nucleoside triphosphate hydrolases"/>
    <property type="match status" value="1"/>
</dbReference>
<accession>A0A6J1E1J0</accession>
<dbReference type="Gene3D" id="3.40.50.300">
    <property type="entry name" value="P-loop containing nucleotide triphosphate hydrolases"/>
    <property type="match status" value="1"/>
</dbReference>
<gene>
    <name evidence="3" type="primary">LOC111025574</name>
</gene>
<dbReference type="KEGG" id="mcha:111025574"/>
<evidence type="ECO:0000259" key="1">
    <source>
        <dbReference type="Pfam" id="PF21530"/>
    </source>
</evidence>
<dbReference type="GeneID" id="111025574"/>
<feature type="domain" description="DNA helicase Pif1-like 2B" evidence="1">
    <location>
        <begin position="115"/>
        <end position="158"/>
    </location>
</feature>
<name>A0A6J1E1J0_MOMCH</name>
<keyword evidence="2" id="KW-1185">Reference proteome</keyword>
<dbReference type="Pfam" id="PF21530">
    <property type="entry name" value="Pif1_2B_dom"/>
    <property type="match status" value="1"/>
</dbReference>
<dbReference type="InterPro" id="IPR027417">
    <property type="entry name" value="P-loop_NTPase"/>
</dbReference>
<evidence type="ECO:0000313" key="3">
    <source>
        <dbReference type="RefSeq" id="XP_022159149.1"/>
    </source>
</evidence>
<evidence type="ECO:0000313" key="2">
    <source>
        <dbReference type="Proteomes" id="UP000504603"/>
    </source>
</evidence>
<dbReference type="PANTHER" id="PTHR10492:SF94">
    <property type="entry name" value="ATP-DEPENDENT DNA HELICASE"/>
    <property type="match status" value="1"/>
</dbReference>
<reference evidence="3" key="1">
    <citation type="submission" date="2025-08" db="UniProtKB">
        <authorList>
            <consortium name="RefSeq"/>
        </authorList>
    </citation>
    <scope>IDENTIFICATION</scope>
    <source>
        <strain evidence="3">OHB3-1</strain>
    </source>
</reference>
<dbReference type="Proteomes" id="UP000504603">
    <property type="component" value="Unplaced"/>
</dbReference>
<dbReference type="InterPro" id="IPR049163">
    <property type="entry name" value="Pif1-like_2B_dom"/>
</dbReference>
<dbReference type="PANTHER" id="PTHR10492">
    <property type="match status" value="1"/>
</dbReference>
<dbReference type="OrthoDB" id="1934841at2759"/>